<comment type="subunit">
    <text evidence="3 9">Monomer.</text>
</comment>
<accession>A0ABM9N9D4</accession>
<comment type="subcellular location">
    <subcellularLocation>
        <location evidence="9">Cytoplasm</location>
    </subcellularLocation>
</comment>
<dbReference type="HAMAP" id="MF_00145">
    <property type="entry name" value="Phosphoglyc_kinase"/>
    <property type="match status" value="1"/>
</dbReference>
<keyword evidence="6 9" id="KW-0547">Nucleotide-binding</keyword>
<proteinExistence type="inferred from homology"/>
<dbReference type="PRINTS" id="PR00477">
    <property type="entry name" value="PHGLYCKINASE"/>
</dbReference>
<comment type="pathway">
    <text evidence="9">Carbohydrate degradation; glycolysis; pyruvate from D-glyceraldehyde 3-phosphate: step 2/5.</text>
</comment>
<dbReference type="InterPro" id="IPR036043">
    <property type="entry name" value="Phosphoglycerate_kinase_sf"/>
</dbReference>
<gene>
    <name evidence="9 11" type="primary">pgk</name>
    <name evidence="11" type="ORF">CAXC1_70045</name>
</gene>
<keyword evidence="9" id="KW-0963">Cytoplasm</keyword>
<comment type="caution">
    <text evidence="9">Lacks conserved residue(s) required for the propagation of feature annotation.</text>
</comment>
<comment type="similarity">
    <text evidence="2 9 10">Belongs to the phosphoglycerate kinase family.</text>
</comment>
<protein>
    <recommendedName>
        <fullName evidence="4 9">Phosphoglycerate kinase</fullName>
        <ecNumber evidence="4 9">2.7.2.3</ecNumber>
    </recommendedName>
</protein>
<evidence type="ECO:0000256" key="6">
    <source>
        <dbReference type="ARBA" id="ARBA00022741"/>
    </source>
</evidence>
<dbReference type="SUPFAM" id="SSF53748">
    <property type="entry name" value="Phosphoglycerate kinase"/>
    <property type="match status" value="1"/>
</dbReference>
<evidence type="ECO:0000256" key="4">
    <source>
        <dbReference type="ARBA" id="ARBA00013061"/>
    </source>
</evidence>
<feature type="binding site" evidence="9">
    <location>
        <begin position="25"/>
        <end position="27"/>
    </location>
    <ligand>
        <name>substrate</name>
    </ligand>
</feature>
<evidence type="ECO:0000313" key="12">
    <source>
        <dbReference type="Proteomes" id="UP001314181"/>
    </source>
</evidence>
<evidence type="ECO:0000256" key="3">
    <source>
        <dbReference type="ARBA" id="ARBA00011245"/>
    </source>
</evidence>
<evidence type="ECO:0000256" key="7">
    <source>
        <dbReference type="ARBA" id="ARBA00022777"/>
    </source>
</evidence>
<feature type="binding site" evidence="9">
    <location>
        <position position="182"/>
    </location>
    <ligand>
        <name>substrate</name>
    </ligand>
</feature>
<dbReference type="Pfam" id="PF00162">
    <property type="entry name" value="PGK"/>
    <property type="match status" value="1"/>
</dbReference>
<dbReference type="InterPro" id="IPR015824">
    <property type="entry name" value="Phosphoglycerate_kinase_N"/>
</dbReference>
<comment type="catalytic activity">
    <reaction evidence="1 9 10">
        <text>(2R)-3-phosphoglycerate + ATP = (2R)-3-phospho-glyceroyl phosphate + ADP</text>
        <dbReference type="Rhea" id="RHEA:14801"/>
        <dbReference type="ChEBI" id="CHEBI:30616"/>
        <dbReference type="ChEBI" id="CHEBI:57604"/>
        <dbReference type="ChEBI" id="CHEBI:58272"/>
        <dbReference type="ChEBI" id="CHEBI:456216"/>
        <dbReference type="EC" id="2.7.2.3"/>
    </reaction>
</comment>
<keyword evidence="12" id="KW-1185">Reference proteome</keyword>
<evidence type="ECO:0000256" key="10">
    <source>
        <dbReference type="RuleBase" id="RU000532"/>
    </source>
</evidence>
<sequence length="433" mass="47778">MKCLSTELLSSERNWKKTIVLLRIDLNLSASELEYINKFNKKLQNDLNTTINNQSISRVDVIIPTIRALLKKNAKIIILSHFQRPRGKTITSMSLYNLFKDIRAYLHAMLYNECRITEEDIKFMHTFNADAVCNKFKSETKILMLENLRFSPEEEKNGKAFAKELAKMGDIYVNEAFSCSHRKHASIHAITEFLPSFAGLYLESEVKSLQQSLSKQSRPRLAIIGGSKVSTKLNTLIGVGAKVENLLIAGAMANTFLVAKGYSVGASFYEPEYVQEAKNILKSSIALKLILPIDVMVSSKSGSVMAVNIESVPADTVIQDIGPKTIDFFRKKIILAHSIIWNGPVGVFEKKEFSNGCIVMAMTICSAYAKGAVVVIGGGDTLSAISAVLFSAANHKYNKNGIMHLSTAGGAFLEWLEGKLLPGISALNSNLQQ</sequence>
<dbReference type="EMBL" id="CAWVOK010000033">
    <property type="protein sequence ID" value="CAK8163521.1"/>
    <property type="molecule type" value="Genomic_DNA"/>
</dbReference>
<keyword evidence="5 9" id="KW-0808">Transferase</keyword>
<reference evidence="11 12" key="1">
    <citation type="submission" date="2024-01" db="EMBL/GenBank/DDBJ databases">
        <authorList>
            <person name="Kunselman E."/>
        </authorList>
    </citation>
    <scope>NUCLEOTIDE SEQUENCE [LARGE SCALE GENOMIC DNA]</scope>
    <source>
        <strain evidence="11">2 abalone samples</strain>
    </source>
</reference>
<evidence type="ECO:0000256" key="2">
    <source>
        <dbReference type="ARBA" id="ARBA00008982"/>
    </source>
</evidence>
<evidence type="ECO:0000256" key="1">
    <source>
        <dbReference type="ARBA" id="ARBA00000642"/>
    </source>
</evidence>
<dbReference type="Gene3D" id="3.40.50.1260">
    <property type="entry name" value="Phosphoglycerate kinase, N-terminal domain"/>
    <property type="match status" value="2"/>
</dbReference>
<dbReference type="Proteomes" id="UP001314181">
    <property type="component" value="Unassembled WGS sequence"/>
</dbReference>
<evidence type="ECO:0000256" key="9">
    <source>
        <dbReference type="HAMAP-Rule" id="MF_00145"/>
    </source>
</evidence>
<dbReference type="PANTHER" id="PTHR11406:SF23">
    <property type="entry name" value="PHOSPHOGLYCERATE KINASE 1, CHLOROPLASTIC-RELATED"/>
    <property type="match status" value="1"/>
</dbReference>
<keyword evidence="9" id="KW-0324">Glycolysis</keyword>
<dbReference type="PANTHER" id="PTHR11406">
    <property type="entry name" value="PHOSPHOGLYCERATE KINASE"/>
    <property type="match status" value="1"/>
</dbReference>
<feature type="binding site" evidence="9">
    <location>
        <begin position="378"/>
        <end position="381"/>
    </location>
    <ligand>
        <name>ATP</name>
        <dbReference type="ChEBI" id="CHEBI:30616"/>
    </ligand>
</feature>
<feature type="binding site" evidence="9">
    <location>
        <position position="58"/>
    </location>
    <ligand>
        <name>substrate</name>
    </ligand>
</feature>
<evidence type="ECO:0000256" key="8">
    <source>
        <dbReference type="ARBA" id="ARBA00022840"/>
    </source>
</evidence>
<dbReference type="InterPro" id="IPR001576">
    <property type="entry name" value="Phosphoglycerate_kinase"/>
</dbReference>
<dbReference type="RefSeq" id="WP_338364804.1">
    <property type="nucleotide sequence ID" value="NZ_CAWVOK010000033.1"/>
</dbReference>
<organism evidence="11 12">
    <name type="scientific">Candidatus Xenohaliotis californiensis</name>
    <dbReference type="NCBI Taxonomy" id="84677"/>
    <lineage>
        <taxon>Bacteria</taxon>
        <taxon>Pseudomonadati</taxon>
        <taxon>Pseudomonadota</taxon>
        <taxon>Alphaproteobacteria</taxon>
        <taxon>Rickettsiales</taxon>
        <taxon>Anaplasmataceae</taxon>
        <taxon>Candidatus Xenohaliotis</taxon>
    </lineage>
</organism>
<feature type="binding site" evidence="9">
    <location>
        <position position="232"/>
    </location>
    <ligand>
        <name>ATP</name>
        <dbReference type="ChEBI" id="CHEBI:30616"/>
    </ligand>
</feature>
<evidence type="ECO:0000313" key="11">
    <source>
        <dbReference type="EMBL" id="CAK8163521.1"/>
    </source>
</evidence>
<feature type="binding site" evidence="9">
    <location>
        <position position="149"/>
    </location>
    <ligand>
        <name>substrate</name>
    </ligand>
</feature>
<comment type="caution">
    <text evidence="11">The sequence shown here is derived from an EMBL/GenBank/DDBJ whole genome shotgun (WGS) entry which is preliminary data.</text>
</comment>
<feature type="binding site" evidence="9">
    <location>
        <position position="349"/>
    </location>
    <ligand>
        <name>ATP</name>
        <dbReference type="ChEBI" id="CHEBI:30616"/>
    </ligand>
</feature>
<keyword evidence="7 9" id="KW-0418">Kinase</keyword>
<name>A0ABM9N9D4_9RICK</name>
<keyword evidence="8 9" id="KW-0067">ATP-binding</keyword>
<dbReference type="PIRSF" id="PIRSF000724">
    <property type="entry name" value="Pgk"/>
    <property type="match status" value="1"/>
</dbReference>
<evidence type="ECO:0000256" key="5">
    <source>
        <dbReference type="ARBA" id="ARBA00022679"/>
    </source>
</evidence>
<dbReference type="GO" id="GO:0004618">
    <property type="term" value="F:phosphoglycerate kinase activity"/>
    <property type="evidence" value="ECO:0007669"/>
    <property type="project" value="UniProtKB-EC"/>
</dbReference>
<dbReference type="EC" id="2.7.2.3" evidence="4 9"/>